<protein>
    <submittedName>
        <fullName evidence="1">Uncharacterized protein</fullName>
    </submittedName>
</protein>
<organism evidence="1 2">
    <name type="scientific">Rhodovibrio sodomensis</name>
    <dbReference type="NCBI Taxonomy" id="1088"/>
    <lineage>
        <taxon>Bacteria</taxon>
        <taxon>Pseudomonadati</taxon>
        <taxon>Pseudomonadota</taxon>
        <taxon>Alphaproteobacteria</taxon>
        <taxon>Rhodospirillales</taxon>
        <taxon>Rhodovibrionaceae</taxon>
        <taxon>Rhodovibrio</taxon>
    </lineage>
</organism>
<keyword evidence="2" id="KW-1185">Reference proteome</keyword>
<gene>
    <name evidence="1" type="ORF">CKO28_01635</name>
</gene>
<reference evidence="1 2" key="1">
    <citation type="journal article" date="2020" name="Microorganisms">
        <title>Osmotic Adaptation and Compatible Solute Biosynthesis of Phototrophic Bacteria as Revealed from Genome Analyses.</title>
        <authorList>
            <person name="Imhoff J.F."/>
            <person name="Rahn T."/>
            <person name="Kunzel S."/>
            <person name="Keller A."/>
            <person name="Neulinger S.C."/>
        </authorList>
    </citation>
    <scope>NUCLEOTIDE SEQUENCE [LARGE SCALE GENOMIC DNA]</scope>
    <source>
        <strain evidence="1 2">DSM 9895</strain>
    </source>
</reference>
<proteinExistence type="predicted"/>
<sequence length="129" mass="14174">MHRAPDFPTYALIDQSILEMPKQGIGRLRASVGALVHLDFGTLACGDHTEIEHLRRRIAMPLHSASPSLAEELLVLEFHAHPAAVNNLNQALLDRAFATKLARRIAARDDFTVPRASPLTAAHLGMRVN</sequence>
<dbReference type="Proteomes" id="UP001296873">
    <property type="component" value="Unassembled WGS sequence"/>
</dbReference>
<evidence type="ECO:0000313" key="1">
    <source>
        <dbReference type="EMBL" id="MBK1666746.1"/>
    </source>
</evidence>
<comment type="caution">
    <text evidence="1">The sequence shown here is derived from an EMBL/GenBank/DDBJ whole genome shotgun (WGS) entry which is preliminary data.</text>
</comment>
<accession>A0ABS1D9U1</accession>
<dbReference type="EMBL" id="NRRL01000001">
    <property type="protein sequence ID" value="MBK1666746.1"/>
    <property type="molecule type" value="Genomic_DNA"/>
</dbReference>
<name>A0ABS1D9U1_9PROT</name>
<dbReference type="RefSeq" id="WP_200338805.1">
    <property type="nucleotide sequence ID" value="NZ_NRRL01000001.1"/>
</dbReference>
<evidence type="ECO:0000313" key="2">
    <source>
        <dbReference type="Proteomes" id="UP001296873"/>
    </source>
</evidence>